<protein>
    <recommendedName>
        <fullName evidence="2">Ig-like domain-containing protein</fullName>
    </recommendedName>
</protein>
<dbReference type="SMART" id="SM00409">
    <property type="entry name" value="IG"/>
    <property type="match status" value="1"/>
</dbReference>
<dbReference type="SUPFAM" id="SSF48726">
    <property type="entry name" value="Immunoglobulin"/>
    <property type="match status" value="1"/>
</dbReference>
<dbReference type="InterPro" id="IPR007110">
    <property type="entry name" value="Ig-like_dom"/>
</dbReference>
<proteinExistence type="predicted"/>
<name>A0A3P9KDC7_ORYLA</name>
<keyword evidence="1" id="KW-0732">Signal</keyword>
<feature type="signal peptide" evidence="1">
    <location>
        <begin position="1"/>
        <end position="22"/>
    </location>
</feature>
<evidence type="ECO:0000256" key="1">
    <source>
        <dbReference type="SAM" id="SignalP"/>
    </source>
</evidence>
<organism evidence="3 4">
    <name type="scientific">Oryzias latipes</name>
    <name type="common">Japanese rice fish</name>
    <name type="synonym">Japanese killifish</name>
    <dbReference type="NCBI Taxonomy" id="8090"/>
    <lineage>
        <taxon>Eukaryota</taxon>
        <taxon>Metazoa</taxon>
        <taxon>Chordata</taxon>
        <taxon>Craniata</taxon>
        <taxon>Vertebrata</taxon>
        <taxon>Euteleostomi</taxon>
        <taxon>Actinopterygii</taxon>
        <taxon>Neopterygii</taxon>
        <taxon>Teleostei</taxon>
        <taxon>Neoteleostei</taxon>
        <taxon>Acanthomorphata</taxon>
        <taxon>Ovalentaria</taxon>
        <taxon>Atherinomorphae</taxon>
        <taxon>Beloniformes</taxon>
        <taxon>Adrianichthyidae</taxon>
        <taxon>Oryziinae</taxon>
        <taxon>Oryzias</taxon>
    </lineage>
</organism>
<reference evidence="3" key="4">
    <citation type="submission" date="2025-09" db="UniProtKB">
        <authorList>
            <consortium name="Ensembl"/>
        </authorList>
    </citation>
    <scope>IDENTIFICATION</scope>
    <source>
        <strain evidence="3">HNI</strain>
    </source>
</reference>
<dbReference type="Ensembl" id="ENSORLT00020004409.1">
    <property type="protein sequence ID" value="ENSORLP00020006542.1"/>
    <property type="gene ID" value="ENSORLG00020007385.1"/>
</dbReference>
<dbReference type="InterPro" id="IPR028002">
    <property type="entry name" value="Myb_DNA-bind_5"/>
</dbReference>
<reference evidence="3 4" key="2">
    <citation type="submission" date="2017-04" db="EMBL/GenBank/DDBJ databases">
        <title>CpG methylation of centromeres and impact of large insertions on vertebrate speciation.</title>
        <authorList>
            <person name="Ichikawa K."/>
            <person name="Yoshimura J."/>
            <person name="Morishita S."/>
        </authorList>
    </citation>
    <scope>NUCLEOTIDE SEQUENCE</scope>
    <source>
        <strain evidence="3 4">HNI</strain>
    </source>
</reference>
<dbReference type="Pfam" id="PF07686">
    <property type="entry name" value="V-set"/>
    <property type="match status" value="1"/>
</dbReference>
<evidence type="ECO:0000313" key="3">
    <source>
        <dbReference type="Ensembl" id="ENSORLP00020006542.1"/>
    </source>
</evidence>
<accession>A0A3P9KDC7</accession>
<dbReference type="Proteomes" id="UP000265180">
    <property type="component" value="Chromosome 11"/>
</dbReference>
<dbReference type="InterPro" id="IPR050150">
    <property type="entry name" value="IgV_Light_Chain"/>
</dbReference>
<dbReference type="InterPro" id="IPR003599">
    <property type="entry name" value="Ig_sub"/>
</dbReference>
<dbReference type="Pfam" id="PF13873">
    <property type="entry name" value="Myb_DNA-bind_5"/>
    <property type="match status" value="1"/>
</dbReference>
<evidence type="ECO:0000313" key="4">
    <source>
        <dbReference type="Proteomes" id="UP000265180"/>
    </source>
</evidence>
<dbReference type="InterPro" id="IPR013783">
    <property type="entry name" value="Ig-like_fold"/>
</dbReference>
<dbReference type="InterPro" id="IPR013106">
    <property type="entry name" value="Ig_V-set"/>
</dbReference>
<feature type="domain" description="Ig-like" evidence="2">
    <location>
        <begin position="22"/>
        <end position="129"/>
    </location>
</feature>
<evidence type="ECO:0000259" key="2">
    <source>
        <dbReference type="PROSITE" id="PS50835"/>
    </source>
</evidence>
<reference evidence="3" key="3">
    <citation type="submission" date="2025-08" db="UniProtKB">
        <authorList>
            <consortium name="Ensembl"/>
        </authorList>
    </citation>
    <scope>IDENTIFICATION</scope>
    <source>
        <strain evidence="3">HNI</strain>
    </source>
</reference>
<dbReference type="InterPro" id="IPR036179">
    <property type="entry name" value="Ig-like_dom_sf"/>
</dbReference>
<sequence length="248" mass="27769">MTVICVLIWTLLCCCFTGKSRGQVTVTQPGAVSSAVGGSVSISCRTSQDVYNNNYLAWYQQKDGQTPKLLFYYVGNRVSGIPTRFADGGSNSDFTLTISGIQAEDAAVYYCQSAHYINSLWTFTQKEVQPTLRLNLNSELVNREINNSEFSVSEKLIRVRSINSEWTDSEVSVSTATIRSHYQWSADITSHHGNREKKRSAYFSPAELDVLLQSYSEYEHIFQKKSNTAASAKQRQLAWENIAAQVNA</sequence>
<reference key="1">
    <citation type="journal article" date="2007" name="Nature">
        <title>The medaka draft genome and insights into vertebrate genome evolution.</title>
        <authorList>
            <person name="Kasahara M."/>
            <person name="Naruse K."/>
            <person name="Sasaki S."/>
            <person name="Nakatani Y."/>
            <person name="Qu W."/>
            <person name="Ahsan B."/>
            <person name="Yamada T."/>
            <person name="Nagayasu Y."/>
            <person name="Doi K."/>
            <person name="Kasai Y."/>
            <person name="Jindo T."/>
            <person name="Kobayashi D."/>
            <person name="Shimada A."/>
            <person name="Toyoda A."/>
            <person name="Kuroki Y."/>
            <person name="Fujiyama A."/>
            <person name="Sasaki T."/>
            <person name="Shimizu A."/>
            <person name="Asakawa S."/>
            <person name="Shimizu N."/>
            <person name="Hashimoto S."/>
            <person name="Yang J."/>
            <person name="Lee Y."/>
            <person name="Matsushima K."/>
            <person name="Sugano S."/>
            <person name="Sakaizumi M."/>
            <person name="Narita T."/>
            <person name="Ohishi K."/>
            <person name="Haga S."/>
            <person name="Ohta F."/>
            <person name="Nomoto H."/>
            <person name="Nogata K."/>
            <person name="Morishita T."/>
            <person name="Endo T."/>
            <person name="Shin-I T."/>
            <person name="Takeda H."/>
            <person name="Morishita S."/>
            <person name="Kohara Y."/>
        </authorList>
    </citation>
    <scope>NUCLEOTIDE SEQUENCE [LARGE SCALE GENOMIC DNA]</scope>
    <source>
        <strain>Hd-rR</strain>
    </source>
</reference>
<dbReference type="SMART" id="SM00406">
    <property type="entry name" value="IGv"/>
    <property type="match status" value="1"/>
</dbReference>
<dbReference type="AlphaFoldDB" id="A0A3P9KDC7"/>
<dbReference type="FunFam" id="2.60.40.10:FF:002403">
    <property type="entry name" value="Uncharacterized protein"/>
    <property type="match status" value="1"/>
</dbReference>
<dbReference type="PANTHER" id="PTHR23267">
    <property type="entry name" value="IMMUNOGLOBULIN LIGHT CHAIN"/>
    <property type="match status" value="1"/>
</dbReference>
<dbReference type="PROSITE" id="PS50835">
    <property type="entry name" value="IG_LIKE"/>
    <property type="match status" value="1"/>
</dbReference>
<dbReference type="Gene3D" id="2.60.40.10">
    <property type="entry name" value="Immunoglobulins"/>
    <property type="match status" value="1"/>
</dbReference>
<feature type="chain" id="PRO_5017944533" description="Ig-like domain-containing protein" evidence="1">
    <location>
        <begin position="23"/>
        <end position="248"/>
    </location>
</feature>